<evidence type="ECO:0000256" key="1">
    <source>
        <dbReference type="ARBA" id="ARBA00004123"/>
    </source>
</evidence>
<keyword evidence="2" id="KW-0479">Metal-binding</keyword>
<dbReference type="InterPro" id="IPR012337">
    <property type="entry name" value="RNaseH-like_sf"/>
</dbReference>
<dbReference type="SUPFAM" id="SSF53098">
    <property type="entry name" value="Ribonuclease H-like"/>
    <property type="match status" value="1"/>
</dbReference>
<evidence type="ECO:0000256" key="2">
    <source>
        <dbReference type="ARBA" id="ARBA00022723"/>
    </source>
</evidence>
<evidence type="ECO:0000313" key="6">
    <source>
        <dbReference type="EMBL" id="KAF9071011.1"/>
    </source>
</evidence>
<dbReference type="Proteomes" id="UP000772434">
    <property type="component" value="Unassembled WGS sequence"/>
</dbReference>
<dbReference type="EMBL" id="JADNRY010000036">
    <property type="protein sequence ID" value="KAF9071011.1"/>
    <property type="molecule type" value="Genomic_DNA"/>
</dbReference>
<evidence type="ECO:0000313" key="7">
    <source>
        <dbReference type="Proteomes" id="UP000772434"/>
    </source>
</evidence>
<comment type="subcellular location">
    <subcellularLocation>
        <location evidence="1">Nucleus</location>
    </subcellularLocation>
</comment>
<organism evidence="6 7">
    <name type="scientific">Rhodocollybia butyracea</name>
    <dbReference type="NCBI Taxonomy" id="206335"/>
    <lineage>
        <taxon>Eukaryota</taxon>
        <taxon>Fungi</taxon>
        <taxon>Dikarya</taxon>
        <taxon>Basidiomycota</taxon>
        <taxon>Agaricomycotina</taxon>
        <taxon>Agaricomycetes</taxon>
        <taxon>Agaricomycetidae</taxon>
        <taxon>Agaricales</taxon>
        <taxon>Marasmiineae</taxon>
        <taxon>Omphalotaceae</taxon>
        <taxon>Rhodocollybia</taxon>
    </lineage>
</organism>
<reference evidence="6" key="1">
    <citation type="submission" date="2020-11" db="EMBL/GenBank/DDBJ databases">
        <authorList>
            <consortium name="DOE Joint Genome Institute"/>
            <person name="Ahrendt S."/>
            <person name="Riley R."/>
            <person name="Andreopoulos W."/>
            <person name="Labutti K."/>
            <person name="Pangilinan J."/>
            <person name="Ruiz-Duenas F.J."/>
            <person name="Barrasa J.M."/>
            <person name="Sanchez-Garcia M."/>
            <person name="Camarero S."/>
            <person name="Miyauchi S."/>
            <person name="Serrano A."/>
            <person name="Linde D."/>
            <person name="Babiker R."/>
            <person name="Drula E."/>
            <person name="Ayuso-Fernandez I."/>
            <person name="Pacheco R."/>
            <person name="Padilla G."/>
            <person name="Ferreira P."/>
            <person name="Barriuso J."/>
            <person name="Kellner H."/>
            <person name="Castanera R."/>
            <person name="Alfaro M."/>
            <person name="Ramirez L."/>
            <person name="Pisabarro A.G."/>
            <person name="Kuo A."/>
            <person name="Tritt A."/>
            <person name="Lipzen A."/>
            <person name="He G."/>
            <person name="Yan M."/>
            <person name="Ng V."/>
            <person name="Cullen D."/>
            <person name="Martin F."/>
            <person name="Rosso M.-N."/>
            <person name="Henrissat B."/>
            <person name="Hibbett D."/>
            <person name="Martinez A.T."/>
            <person name="Grigoriev I.V."/>
        </authorList>
    </citation>
    <scope>NUCLEOTIDE SEQUENCE</scope>
    <source>
        <strain evidence="6">AH 40177</strain>
    </source>
</reference>
<evidence type="ECO:0000256" key="3">
    <source>
        <dbReference type="ARBA" id="ARBA00022771"/>
    </source>
</evidence>
<sequence length="212" mass="24518">RCFPHIVHLGCQAVIHVAEDSTQSARGIAQRLPGALTKLEQLSLFHLLYQIRKSGVRRDAFQQLVAAKFSRPLQLLRDVNVRWSSTQLMLKRGLEMREVMDSFLKDPAYGDLSQYVLNEQEWLALKQLSRVLEIPHNFQQLLSKEKTPTLCDFLPSFAQIIELWEELQRQLPEMRQSIQAGLSKIKDYHKRMAKVPAYALAMGELTYLNILM</sequence>
<evidence type="ECO:0000256" key="5">
    <source>
        <dbReference type="ARBA" id="ARBA00023242"/>
    </source>
</evidence>
<dbReference type="InterPro" id="IPR052035">
    <property type="entry name" value="ZnF_BED_domain_contain"/>
</dbReference>
<dbReference type="AlphaFoldDB" id="A0A9P5U9H1"/>
<name>A0A9P5U9H1_9AGAR</name>
<keyword evidence="4" id="KW-0862">Zinc</keyword>
<dbReference type="PANTHER" id="PTHR46481">
    <property type="entry name" value="ZINC FINGER BED DOMAIN-CONTAINING PROTEIN 4"/>
    <property type="match status" value="1"/>
</dbReference>
<proteinExistence type="predicted"/>
<keyword evidence="3" id="KW-0863">Zinc-finger</keyword>
<accession>A0A9P5U9H1</accession>
<gene>
    <name evidence="6" type="ORF">BDP27DRAFT_1505938</name>
</gene>
<keyword evidence="5" id="KW-0539">Nucleus</keyword>
<comment type="caution">
    <text evidence="6">The sequence shown here is derived from an EMBL/GenBank/DDBJ whole genome shotgun (WGS) entry which is preliminary data.</text>
</comment>
<dbReference type="OrthoDB" id="3172935at2759"/>
<dbReference type="PANTHER" id="PTHR46481:SF10">
    <property type="entry name" value="ZINC FINGER BED DOMAIN-CONTAINING PROTEIN 39"/>
    <property type="match status" value="1"/>
</dbReference>
<keyword evidence="7" id="KW-1185">Reference proteome</keyword>
<protein>
    <submittedName>
        <fullName evidence="6">Uncharacterized protein</fullName>
    </submittedName>
</protein>
<evidence type="ECO:0000256" key="4">
    <source>
        <dbReference type="ARBA" id="ARBA00022833"/>
    </source>
</evidence>
<feature type="non-terminal residue" evidence="6">
    <location>
        <position position="212"/>
    </location>
</feature>
<dbReference type="GO" id="GO:0008270">
    <property type="term" value="F:zinc ion binding"/>
    <property type="evidence" value="ECO:0007669"/>
    <property type="project" value="UniProtKB-KW"/>
</dbReference>
<dbReference type="GO" id="GO:0005634">
    <property type="term" value="C:nucleus"/>
    <property type="evidence" value="ECO:0007669"/>
    <property type="project" value="UniProtKB-SubCell"/>
</dbReference>